<dbReference type="Gene3D" id="3.20.20.30">
    <property type="entry name" value="Luciferase-like domain"/>
    <property type="match status" value="1"/>
</dbReference>
<dbReference type="GeneID" id="95355494"/>
<evidence type="ECO:0000313" key="3">
    <source>
        <dbReference type="EMBL" id="GHH77552.1"/>
    </source>
</evidence>
<keyword evidence="4" id="KW-1185">Reference proteome</keyword>
<reference evidence="3" key="1">
    <citation type="journal article" date="2014" name="Int. J. Syst. Evol. Microbiol.">
        <title>Complete genome sequence of Corynebacterium casei LMG S-19264T (=DSM 44701T), isolated from a smear-ripened cheese.</title>
        <authorList>
            <consortium name="US DOE Joint Genome Institute (JGI-PGF)"/>
            <person name="Walter F."/>
            <person name="Albersmeier A."/>
            <person name="Kalinowski J."/>
            <person name="Ruckert C."/>
        </authorList>
    </citation>
    <scope>NUCLEOTIDE SEQUENCE</scope>
    <source>
        <strain evidence="3">JCM 4646</strain>
    </source>
</reference>
<name>A0A919G3U1_9ACTN</name>
<feature type="domain" description="Luciferase-like" evidence="2">
    <location>
        <begin position="5"/>
        <end position="253"/>
    </location>
</feature>
<reference evidence="3" key="2">
    <citation type="submission" date="2020-09" db="EMBL/GenBank/DDBJ databases">
        <authorList>
            <person name="Sun Q."/>
            <person name="Ohkuma M."/>
        </authorList>
    </citation>
    <scope>NUCLEOTIDE SEQUENCE</scope>
    <source>
        <strain evidence="3">JCM 4646</strain>
    </source>
</reference>
<accession>A0A919G3U1</accession>
<dbReference type="Pfam" id="PF00296">
    <property type="entry name" value="Bac_luciferase"/>
    <property type="match status" value="1"/>
</dbReference>
<proteinExistence type="predicted"/>
<dbReference type="RefSeq" id="WP_229927736.1">
    <property type="nucleotide sequence ID" value="NZ_BNBO01000033.1"/>
</dbReference>
<organism evidence="3 4">
    <name type="scientific">Kitasatospora indigofera</name>
    <dbReference type="NCBI Taxonomy" id="67307"/>
    <lineage>
        <taxon>Bacteria</taxon>
        <taxon>Bacillati</taxon>
        <taxon>Actinomycetota</taxon>
        <taxon>Actinomycetes</taxon>
        <taxon>Kitasatosporales</taxon>
        <taxon>Streptomycetaceae</taxon>
        <taxon>Kitasatospora</taxon>
    </lineage>
</organism>
<dbReference type="EMBL" id="BNBO01000033">
    <property type="protein sequence ID" value="GHH77552.1"/>
    <property type="molecule type" value="Genomic_DNA"/>
</dbReference>
<dbReference type="AlphaFoldDB" id="A0A919G3U1"/>
<dbReference type="InterPro" id="IPR011251">
    <property type="entry name" value="Luciferase-like_dom"/>
</dbReference>
<dbReference type="GO" id="GO:0016705">
    <property type="term" value="F:oxidoreductase activity, acting on paired donors, with incorporation or reduction of molecular oxygen"/>
    <property type="evidence" value="ECO:0007669"/>
    <property type="project" value="InterPro"/>
</dbReference>
<comment type="caution">
    <text evidence="3">The sequence shown here is derived from an EMBL/GenBank/DDBJ whole genome shotgun (WGS) entry which is preliminary data.</text>
</comment>
<dbReference type="SUPFAM" id="SSF51679">
    <property type="entry name" value="Bacterial luciferase-like"/>
    <property type="match status" value="1"/>
</dbReference>
<dbReference type="Proteomes" id="UP000617734">
    <property type="component" value="Unassembled WGS sequence"/>
</dbReference>
<protein>
    <submittedName>
        <fullName evidence="3">N5,N10-methylene tetrahydromethanopterin reductase</fullName>
    </submittedName>
</protein>
<dbReference type="InterPro" id="IPR050564">
    <property type="entry name" value="F420-G6PD/mer"/>
</dbReference>
<keyword evidence="1" id="KW-0560">Oxidoreductase</keyword>
<gene>
    <name evidence="3" type="primary">hmd</name>
    <name evidence="3" type="ORF">GCM10018781_51270</name>
</gene>
<sequence>MTDEMRVGVVLPTGAAQWDGAGGPRGLLGLGSRAEELGFDSLWVGDTLLKPMIEPVTLLGALAARTERVTLGTAALLPAFRRPVQTAQALASVDLLSGGRLVVTVGAGFPNRSEREYAASGVPWERRFARLDETVALWRQLWDPAGPSAFHGKVLHFDDLPGGLAPYRAGGPPVWLGGATPAALARTGRLYDGWLPYPPDHRAYGPGLADVRRAAAGAGRQRGAVAPALYATVLIAPDPAAGREALDTYTRTTYGVPLEVAETIQCLIAGPVEHIARELGRYAEQGARHLVCRIGALDAASQAEQLEGLAALLPVLRGRPG</sequence>
<dbReference type="PANTHER" id="PTHR43244:SF1">
    <property type="entry name" value="5,10-METHYLENETETRAHYDROMETHANOPTERIN REDUCTASE"/>
    <property type="match status" value="1"/>
</dbReference>
<dbReference type="PANTHER" id="PTHR43244">
    <property type="match status" value="1"/>
</dbReference>
<dbReference type="InterPro" id="IPR036661">
    <property type="entry name" value="Luciferase-like_sf"/>
</dbReference>
<evidence type="ECO:0000313" key="4">
    <source>
        <dbReference type="Proteomes" id="UP000617734"/>
    </source>
</evidence>
<evidence type="ECO:0000259" key="2">
    <source>
        <dbReference type="Pfam" id="PF00296"/>
    </source>
</evidence>
<evidence type="ECO:0000256" key="1">
    <source>
        <dbReference type="ARBA" id="ARBA00023002"/>
    </source>
</evidence>